<dbReference type="PROSITE" id="PS50020">
    <property type="entry name" value="WW_DOMAIN_2"/>
    <property type="match status" value="1"/>
</dbReference>
<keyword evidence="13" id="KW-1185">Reference proteome</keyword>
<dbReference type="Gene3D" id="2.20.70.10">
    <property type="match status" value="1"/>
</dbReference>
<comment type="similarity">
    <text evidence="2">Belongs to the glycosyl hydrolase 7 (cellulase C) family.</text>
</comment>
<dbReference type="SUPFAM" id="SSF49899">
    <property type="entry name" value="Concanavalin A-like lectins/glucanases"/>
    <property type="match status" value="1"/>
</dbReference>
<accession>A0ABN9S4W3</accession>
<keyword evidence="8" id="KW-0326">Glycosidase</keyword>
<evidence type="ECO:0000256" key="4">
    <source>
        <dbReference type="ARBA" id="ARBA00022729"/>
    </source>
</evidence>
<gene>
    <name evidence="12" type="ORF">PCOR1329_LOCUS26527</name>
</gene>
<feature type="region of interest" description="Disordered" evidence="10">
    <location>
        <begin position="45"/>
        <end position="75"/>
    </location>
</feature>
<evidence type="ECO:0000256" key="10">
    <source>
        <dbReference type="SAM" id="MobiDB-lite"/>
    </source>
</evidence>
<evidence type="ECO:0000256" key="7">
    <source>
        <dbReference type="ARBA" id="ARBA00023277"/>
    </source>
</evidence>
<protein>
    <recommendedName>
        <fullName evidence="3">cellulose 1,4-beta-cellobiosidase (non-reducing end)</fullName>
        <ecNumber evidence="3">3.2.1.91</ecNumber>
    </recommendedName>
</protein>
<dbReference type="InterPro" id="IPR001722">
    <property type="entry name" value="Glyco_hydro_7"/>
</dbReference>
<evidence type="ECO:0000313" key="12">
    <source>
        <dbReference type="EMBL" id="CAK0826826.1"/>
    </source>
</evidence>
<organism evidence="12 13">
    <name type="scientific">Prorocentrum cordatum</name>
    <dbReference type="NCBI Taxonomy" id="2364126"/>
    <lineage>
        <taxon>Eukaryota</taxon>
        <taxon>Sar</taxon>
        <taxon>Alveolata</taxon>
        <taxon>Dinophyceae</taxon>
        <taxon>Prorocentrales</taxon>
        <taxon>Prorocentraceae</taxon>
        <taxon>Prorocentrum</taxon>
    </lineage>
</organism>
<proteinExistence type="inferred from homology"/>
<keyword evidence="5" id="KW-0378">Hydrolase</keyword>
<dbReference type="EC" id="3.2.1.91" evidence="3"/>
<evidence type="ECO:0000256" key="1">
    <source>
        <dbReference type="ARBA" id="ARBA00001641"/>
    </source>
</evidence>
<evidence type="ECO:0000256" key="5">
    <source>
        <dbReference type="ARBA" id="ARBA00022801"/>
    </source>
</evidence>
<dbReference type="InterPro" id="IPR037019">
    <property type="entry name" value="Glyco_hydro_7_sf"/>
</dbReference>
<comment type="caution">
    <text evidence="12">The sequence shown here is derived from an EMBL/GenBank/DDBJ whole genome shotgun (WGS) entry which is preliminary data.</text>
</comment>
<feature type="domain" description="WW" evidence="11">
    <location>
        <begin position="493"/>
        <end position="525"/>
    </location>
</feature>
<dbReference type="Proteomes" id="UP001189429">
    <property type="component" value="Unassembled WGS sequence"/>
</dbReference>
<dbReference type="InterPro" id="IPR036020">
    <property type="entry name" value="WW_dom_sf"/>
</dbReference>
<evidence type="ECO:0000313" key="13">
    <source>
        <dbReference type="Proteomes" id="UP001189429"/>
    </source>
</evidence>
<evidence type="ECO:0000259" key="11">
    <source>
        <dbReference type="PROSITE" id="PS50020"/>
    </source>
</evidence>
<evidence type="ECO:0000256" key="2">
    <source>
        <dbReference type="ARBA" id="ARBA00006044"/>
    </source>
</evidence>
<evidence type="ECO:0000256" key="6">
    <source>
        <dbReference type="ARBA" id="ARBA00023001"/>
    </source>
</evidence>
<dbReference type="PANTHER" id="PTHR33753:SF2">
    <property type="entry name" value="GLYCOSIDE HYDROLASE FAMILY 7 PROTEIN"/>
    <property type="match status" value="1"/>
</dbReference>
<comment type="catalytic activity">
    <reaction evidence="1">
        <text>Hydrolysis of (1-&gt;4)-beta-D-glucosidic linkages in cellulose and cellotetraose, releasing cellobiose from the non-reducing ends of the chains.</text>
        <dbReference type="EC" id="3.2.1.91"/>
    </reaction>
</comment>
<keyword evidence="6" id="KW-0136">Cellulose degradation</keyword>
<dbReference type="InterPro" id="IPR013320">
    <property type="entry name" value="ConA-like_dom_sf"/>
</dbReference>
<dbReference type="Gene3D" id="2.70.100.10">
    <property type="entry name" value="Glycoside hydrolase, family 7, domain"/>
    <property type="match status" value="1"/>
</dbReference>
<dbReference type="CDD" id="cd00201">
    <property type="entry name" value="WW"/>
    <property type="match status" value="1"/>
</dbReference>
<evidence type="ECO:0000256" key="9">
    <source>
        <dbReference type="ARBA" id="ARBA00023326"/>
    </source>
</evidence>
<feature type="non-terminal residue" evidence="12">
    <location>
        <position position="1"/>
    </location>
</feature>
<name>A0ABN9S4W3_9DINO</name>
<keyword evidence="9" id="KW-0624">Polysaccharide degradation</keyword>
<sequence>PFWLKVTRCCSAPGRRSAHGAPPAHQRHSLCGAMPLRWSAPSAAQARGDLGVGSESADESRLVDGPVLNGDPRPAGAPRSLRRAWAAGALAGAVALALLAAGGPRRRGGAAAPPLPPAGTRRPLQLQEVVDLGDGNVVEVDLSDGDIGEDDVDVEVQAVRPTCPGGIDLPGEGYVNLVNAMVNTPGDAAQKVEVQDGAVVAWMSGRTYFAESCSEESYEAVQYKALSLLGRTIKWTVDLNGAGCGCNAAVYLTSLAQNTKKSECSDYYCDANRVCGVPCAEVDLQEANMHSWRSTLHTAEDGAGSAAGYGGTGPHKKSWGPADYGPDGNCVATTAPFDVEVGFPVDANGVLKAMQVILSQEGRPCKISATIDSYTFGGKNGMAEISEALAAGMTPIISYWSNEGLGWMDGSRSDPAGGIEGDCEMDTPRDCPEYVKIYGFSVFDGVSEPPPTTTPLPPSTTPCSTTIPGQGVAAGVGAGVFQPAAAQVPAPAPASSSPWLQVTQGGQTYFYNPQTGVTAWTIPGM</sequence>
<dbReference type="EMBL" id="CAUYUJ010009447">
    <property type="protein sequence ID" value="CAK0826826.1"/>
    <property type="molecule type" value="Genomic_DNA"/>
</dbReference>
<dbReference type="InterPro" id="IPR001202">
    <property type="entry name" value="WW_dom"/>
</dbReference>
<evidence type="ECO:0000256" key="8">
    <source>
        <dbReference type="ARBA" id="ARBA00023295"/>
    </source>
</evidence>
<reference evidence="12" key="1">
    <citation type="submission" date="2023-10" db="EMBL/GenBank/DDBJ databases">
        <authorList>
            <person name="Chen Y."/>
            <person name="Shah S."/>
            <person name="Dougan E. K."/>
            <person name="Thang M."/>
            <person name="Chan C."/>
        </authorList>
    </citation>
    <scope>NUCLEOTIDE SEQUENCE [LARGE SCALE GENOMIC DNA]</scope>
</reference>
<dbReference type="PANTHER" id="PTHR33753">
    <property type="entry name" value="1,4-BETA-D-GLUCAN CELLOBIOHYDROLASE B"/>
    <property type="match status" value="1"/>
</dbReference>
<dbReference type="SUPFAM" id="SSF51045">
    <property type="entry name" value="WW domain"/>
    <property type="match status" value="1"/>
</dbReference>
<evidence type="ECO:0000256" key="3">
    <source>
        <dbReference type="ARBA" id="ARBA00012561"/>
    </source>
</evidence>
<keyword evidence="7" id="KW-0119">Carbohydrate metabolism</keyword>
<keyword evidence="4" id="KW-0732">Signal</keyword>